<reference evidence="1 2" key="1">
    <citation type="submission" date="2021-01" db="EMBL/GenBank/DDBJ databases">
        <title>FDA dAtabase for Regulatory Grade micrObial Sequences (FDA-ARGOS): Supporting development and validation of Infectious Disease Dx tests.</title>
        <authorList>
            <person name="Sproer C."/>
            <person name="Gronow S."/>
            <person name="Severitt S."/>
            <person name="Schroder I."/>
            <person name="Tallon L."/>
            <person name="Sadzewicz L."/>
            <person name="Zhao X."/>
            <person name="Boylan J."/>
            <person name="Ott S."/>
            <person name="Bowen H."/>
            <person name="Vavikolanu K."/>
            <person name="Mehta A."/>
            <person name="Aluvathingal J."/>
            <person name="Nadendla S."/>
            <person name="Lowell S."/>
            <person name="Myers T."/>
            <person name="Yan Y."/>
            <person name="Sichtig H."/>
        </authorList>
    </citation>
    <scope>NUCLEOTIDE SEQUENCE [LARGE SCALE GENOMIC DNA]</scope>
    <source>
        <strain evidence="1 2">FDAARGOS_1131</strain>
    </source>
</reference>
<dbReference type="GeneID" id="93529031"/>
<sequence length="280" mass="32342">MKHFIVILFTFSLISCFAQSKIDKQHKEILDEGIRLYRSEMASWYGTDLFLSQYSNKENIGGYLSYVEEEASICIFFSKTPNPQVLGTITFNKDYNVQQAKVDIKERPFSQKELDLYTIRQIALEDIPNDTLFKRYKNTNLNLVPLIHEKEKKVYVLTGPTTGGVVIFGNDYLITFDKKNKIRTKKQLHQNIIPIQTEATEGNHTILSTMHSHTSETGHLPTATDVCTLMLYAPYVNWGTHIIVSEEYKSIWDFKKSDFVALSNKTIDNIIQHSEKQKEN</sequence>
<protein>
    <recommendedName>
        <fullName evidence="3">JAB domain-containing protein</fullName>
    </recommendedName>
</protein>
<evidence type="ECO:0000313" key="1">
    <source>
        <dbReference type="EMBL" id="QQT99520.1"/>
    </source>
</evidence>
<evidence type="ECO:0008006" key="3">
    <source>
        <dbReference type="Google" id="ProtNLM"/>
    </source>
</evidence>
<dbReference type="EMBL" id="CP068108">
    <property type="protein sequence ID" value="QQT99520.1"/>
    <property type="molecule type" value="Genomic_DNA"/>
</dbReference>
<proteinExistence type="predicted"/>
<dbReference type="Proteomes" id="UP000596202">
    <property type="component" value="Chromosome"/>
</dbReference>
<evidence type="ECO:0000313" key="2">
    <source>
        <dbReference type="Proteomes" id="UP000596202"/>
    </source>
</evidence>
<accession>A0A9Q7E7I1</accession>
<dbReference type="PROSITE" id="PS51257">
    <property type="entry name" value="PROKAR_LIPOPROTEIN"/>
    <property type="match status" value="1"/>
</dbReference>
<gene>
    <name evidence="1" type="ORF">I6I88_15245</name>
</gene>
<dbReference type="AlphaFoldDB" id="A0A9Q7E7I1"/>
<name>A0A9Q7E7I1_MYROD</name>
<organism evidence="1 2">
    <name type="scientific">Myroides odoratus</name>
    <name type="common">Flavobacterium odoratum</name>
    <dbReference type="NCBI Taxonomy" id="256"/>
    <lineage>
        <taxon>Bacteria</taxon>
        <taxon>Pseudomonadati</taxon>
        <taxon>Bacteroidota</taxon>
        <taxon>Flavobacteriia</taxon>
        <taxon>Flavobacteriales</taxon>
        <taxon>Flavobacteriaceae</taxon>
        <taxon>Myroides</taxon>
    </lineage>
</organism>
<dbReference type="RefSeq" id="WP_002987621.1">
    <property type="nucleotide sequence ID" value="NZ_CP068108.1"/>
</dbReference>
<dbReference type="OrthoDB" id="1075024at2"/>